<sequence>MTATPLTALRPARLAAAIVAALALLAPAGLHVAADARPAPKCGGKTVTIVGTDRSETIRGTDGDDVILARGGKDKVLGHGGTDHVCGGAGNDRIIAGNDDGGYYDGEGGADVVVGRGDHAVLEGGPGPDVLSTTRDGSLLVGGGGDDTIIGGDHSDNIRAGAGDDHVEAGGDNDLDVDGGPGDDEVDGGPGSDLIRGGDGNDTLRPGGGAGGFAHGEAGDDTLVAGDAGQGLSGGSGDDHLETRFEGTLLEGNAGNDWILGSDFEDHIDGGSGDDNLFGEGGDDLDLEGGDGADGCVGGAGRDRCDGGSPGTTANTPEDPDTCEAEVKVSCRGSLLPQRYQLHLEGTRTRVHDDSAMSAHWEATMILVRVGNPDTSALWQYESGHGTFEVSGHYASCTYTHEGTLDSGFSADLGMVVPAREQYWLDVVVGGEGLRSATCAGGSHQEIETFQEWAATNGGPDPIPLDPTQRTIIGSWEVDGPNEDLDVDWVITPLGDDPQ</sequence>
<evidence type="ECO:0000256" key="3">
    <source>
        <dbReference type="SAM" id="MobiDB-lite"/>
    </source>
</evidence>
<reference evidence="5 6" key="1">
    <citation type="submission" date="2020-07" db="EMBL/GenBank/DDBJ databases">
        <title>Sequencing the genomes of 1000 actinobacteria strains.</title>
        <authorList>
            <person name="Klenk H.-P."/>
        </authorList>
    </citation>
    <scope>NUCLEOTIDE SEQUENCE [LARGE SCALE GENOMIC DNA]</scope>
    <source>
        <strain evidence="5 6">DSM 103833</strain>
    </source>
</reference>
<dbReference type="GO" id="GO:0005576">
    <property type="term" value="C:extracellular region"/>
    <property type="evidence" value="ECO:0007669"/>
    <property type="project" value="UniProtKB-SubCell"/>
</dbReference>
<dbReference type="AlphaFoldDB" id="A0A853BY29"/>
<feature type="compositionally biased region" description="Acidic residues" evidence="3">
    <location>
        <begin position="171"/>
        <end position="187"/>
    </location>
</feature>
<proteinExistence type="predicted"/>
<comment type="caution">
    <text evidence="5">The sequence shown here is derived from an EMBL/GenBank/DDBJ whole genome shotgun (WGS) entry which is preliminary data.</text>
</comment>
<dbReference type="Pfam" id="PF00353">
    <property type="entry name" value="HemolysinCabind"/>
    <property type="match status" value="5"/>
</dbReference>
<keyword evidence="6" id="KW-1185">Reference proteome</keyword>
<comment type="subcellular location">
    <subcellularLocation>
        <location evidence="1">Secreted</location>
    </subcellularLocation>
</comment>
<name>A0A853BY29_9ACTN</name>
<dbReference type="Gene3D" id="2.150.10.10">
    <property type="entry name" value="Serralysin-like metalloprotease, C-terminal"/>
    <property type="match status" value="1"/>
</dbReference>
<feature type="chain" id="PRO_5032360555" description="Calcium-binding protein" evidence="4">
    <location>
        <begin position="34"/>
        <end position="499"/>
    </location>
</feature>
<dbReference type="InterPro" id="IPR050557">
    <property type="entry name" value="RTX_toxin/Mannuronan_C5-epim"/>
</dbReference>
<dbReference type="InterPro" id="IPR011049">
    <property type="entry name" value="Serralysin-like_metalloprot_C"/>
</dbReference>
<protein>
    <recommendedName>
        <fullName evidence="7">Calcium-binding protein</fullName>
    </recommendedName>
</protein>
<feature type="region of interest" description="Disordered" evidence="3">
    <location>
        <begin position="144"/>
        <end position="242"/>
    </location>
</feature>
<dbReference type="RefSeq" id="WP_179666006.1">
    <property type="nucleotide sequence ID" value="NZ_JACCFP010000001.1"/>
</dbReference>
<feature type="region of interest" description="Disordered" evidence="3">
    <location>
        <begin position="301"/>
        <end position="321"/>
    </location>
</feature>
<evidence type="ECO:0000313" key="5">
    <source>
        <dbReference type="EMBL" id="NYI99347.1"/>
    </source>
</evidence>
<accession>A0A853BY29</accession>
<feature type="signal peptide" evidence="4">
    <location>
        <begin position="1"/>
        <end position="33"/>
    </location>
</feature>
<evidence type="ECO:0000313" key="6">
    <source>
        <dbReference type="Proteomes" id="UP000530424"/>
    </source>
</evidence>
<dbReference type="SUPFAM" id="SSF51120">
    <property type="entry name" value="beta-Roll"/>
    <property type="match status" value="2"/>
</dbReference>
<dbReference type="PANTHER" id="PTHR38340">
    <property type="entry name" value="S-LAYER PROTEIN"/>
    <property type="match status" value="1"/>
</dbReference>
<dbReference type="Proteomes" id="UP000530424">
    <property type="component" value="Unassembled WGS sequence"/>
</dbReference>
<organism evidence="5 6">
    <name type="scientific">Nocardioides thalensis</name>
    <dbReference type="NCBI Taxonomy" id="1914755"/>
    <lineage>
        <taxon>Bacteria</taxon>
        <taxon>Bacillati</taxon>
        <taxon>Actinomycetota</taxon>
        <taxon>Actinomycetes</taxon>
        <taxon>Propionibacteriales</taxon>
        <taxon>Nocardioidaceae</taxon>
        <taxon>Nocardioides</taxon>
    </lineage>
</organism>
<dbReference type="Gene3D" id="2.160.20.160">
    <property type="match status" value="1"/>
</dbReference>
<dbReference type="EMBL" id="JACCFP010000001">
    <property type="protein sequence ID" value="NYI99347.1"/>
    <property type="molecule type" value="Genomic_DNA"/>
</dbReference>
<gene>
    <name evidence="5" type="ORF">HNR19_000046</name>
</gene>
<keyword evidence="2" id="KW-0964">Secreted</keyword>
<evidence type="ECO:0000256" key="1">
    <source>
        <dbReference type="ARBA" id="ARBA00004613"/>
    </source>
</evidence>
<dbReference type="PANTHER" id="PTHR38340:SF1">
    <property type="entry name" value="S-LAYER PROTEIN"/>
    <property type="match status" value="1"/>
</dbReference>
<evidence type="ECO:0000256" key="2">
    <source>
        <dbReference type="ARBA" id="ARBA00022525"/>
    </source>
</evidence>
<evidence type="ECO:0000256" key="4">
    <source>
        <dbReference type="SAM" id="SignalP"/>
    </source>
</evidence>
<dbReference type="GO" id="GO:0005509">
    <property type="term" value="F:calcium ion binding"/>
    <property type="evidence" value="ECO:0007669"/>
    <property type="project" value="InterPro"/>
</dbReference>
<feature type="compositionally biased region" description="Basic and acidic residues" evidence="3">
    <location>
        <begin position="153"/>
        <end position="169"/>
    </location>
</feature>
<keyword evidence="4" id="KW-0732">Signal</keyword>
<dbReference type="InterPro" id="IPR001343">
    <property type="entry name" value="Hemolysn_Ca-bd"/>
</dbReference>
<dbReference type="PRINTS" id="PR00313">
    <property type="entry name" value="CABNDNGRPT"/>
</dbReference>
<evidence type="ECO:0008006" key="7">
    <source>
        <dbReference type="Google" id="ProtNLM"/>
    </source>
</evidence>